<dbReference type="STRING" id="1801660.A2Z78_01170"/>
<evidence type="ECO:0000313" key="2">
    <source>
        <dbReference type="EMBL" id="OGZ17817.1"/>
    </source>
</evidence>
<protein>
    <recommendedName>
        <fullName evidence="1">Putative membrane protein insertion efficiency factor</fullName>
    </recommendedName>
</protein>
<dbReference type="Pfam" id="PF01809">
    <property type="entry name" value="YidD"/>
    <property type="match status" value="1"/>
</dbReference>
<dbReference type="EMBL" id="MHLV01000013">
    <property type="protein sequence ID" value="OGZ17817.1"/>
    <property type="molecule type" value="Genomic_DNA"/>
</dbReference>
<comment type="caution">
    <text evidence="2">The sequence shown here is derived from an EMBL/GenBank/DDBJ whole genome shotgun (WGS) entry which is preliminary data.</text>
</comment>
<dbReference type="GO" id="GO:0005886">
    <property type="term" value="C:plasma membrane"/>
    <property type="evidence" value="ECO:0007669"/>
    <property type="project" value="UniProtKB-SubCell"/>
</dbReference>
<proteinExistence type="inferred from homology"/>
<dbReference type="Proteomes" id="UP000176752">
    <property type="component" value="Unassembled WGS sequence"/>
</dbReference>
<evidence type="ECO:0000313" key="3">
    <source>
        <dbReference type="Proteomes" id="UP000176752"/>
    </source>
</evidence>
<keyword evidence="1" id="KW-1003">Cell membrane</keyword>
<dbReference type="PANTHER" id="PTHR33383:SF1">
    <property type="entry name" value="MEMBRANE PROTEIN INSERTION EFFICIENCY FACTOR-RELATED"/>
    <property type="match status" value="1"/>
</dbReference>
<evidence type="ECO:0000256" key="1">
    <source>
        <dbReference type="HAMAP-Rule" id="MF_00386"/>
    </source>
</evidence>
<gene>
    <name evidence="2" type="ORF">A2Z78_01170</name>
</gene>
<comment type="subcellular location">
    <subcellularLocation>
        <location evidence="1">Cell membrane</location>
        <topology evidence="1">Peripheral membrane protein</topology>
        <orientation evidence="1">Cytoplasmic side</orientation>
    </subcellularLocation>
</comment>
<comment type="similarity">
    <text evidence="1">Belongs to the UPF0161 family.</text>
</comment>
<keyword evidence="1" id="KW-0472">Membrane</keyword>
<dbReference type="NCBIfam" id="TIGR00278">
    <property type="entry name" value="membrane protein insertion efficiency factor YidD"/>
    <property type="match status" value="1"/>
</dbReference>
<dbReference type="AlphaFoldDB" id="A0A1G2DW69"/>
<dbReference type="HAMAP" id="MF_00386">
    <property type="entry name" value="UPF0161_YidD"/>
    <property type="match status" value="1"/>
</dbReference>
<dbReference type="PANTHER" id="PTHR33383">
    <property type="entry name" value="MEMBRANE PROTEIN INSERTION EFFICIENCY FACTOR-RELATED"/>
    <property type="match status" value="1"/>
</dbReference>
<sequence length="68" mass="8007">MEKVVSKIIKLYQNFISPHLGQNCRFWPSCSEYTNQAIKKYGLKKGLFLFTRRLLKCHPWHQGGIDLP</sequence>
<organism evidence="2 3">
    <name type="scientific">Candidatus Nealsonbacteria bacterium RBG_13_36_15</name>
    <dbReference type="NCBI Taxonomy" id="1801660"/>
    <lineage>
        <taxon>Bacteria</taxon>
        <taxon>Candidatus Nealsoniibacteriota</taxon>
    </lineage>
</organism>
<name>A0A1G2DW69_9BACT</name>
<dbReference type="SMART" id="SM01234">
    <property type="entry name" value="Haemolytic"/>
    <property type="match status" value="1"/>
</dbReference>
<accession>A0A1G2DW69</accession>
<dbReference type="InterPro" id="IPR002696">
    <property type="entry name" value="Membr_insert_effic_factor_YidD"/>
</dbReference>
<comment type="function">
    <text evidence="1">Could be involved in insertion of integral membrane proteins into the membrane.</text>
</comment>
<reference evidence="2 3" key="1">
    <citation type="journal article" date="2016" name="Nat. Commun.">
        <title>Thousands of microbial genomes shed light on interconnected biogeochemical processes in an aquifer system.</title>
        <authorList>
            <person name="Anantharaman K."/>
            <person name="Brown C.T."/>
            <person name="Hug L.A."/>
            <person name="Sharon I."/>
            <person name="Castelle C.J."/>
            <person name="Probst A.J."/>
            <person name="Thomas B.C."/>
            <person name="Singh A."/>
            <person name="Wilkins M.J."/>
            <person name="Karaoz U."/>
            <person name="Brodie E.L."/>
            <person name="Williams K.H."/>
            <person name="Hubbard S.S."/>
            <person name="Banfield J.F."/>
        </authorList>
    </citation>
    <scope>NUCLEOTIDE SEQUENCE [LARGE SCALE GENOMIC DNA]</scope>
</reference>